<dbReference type="EMBL" id="JBHLZU010000003">
    <property type="protein sequence ID" value="MFB9903118.1"/>
    <property type="molecule type" value="Genomic_DNA"/>
</dbReference>
<evidence type="ECO:0000256" key="1">
    <source>
        <dbReference type="SAM" id="MobiDB-lite"/>
    </source>
</evidence>
<evidence type="ECO:0000313" key="4">
    <source>
        <dbReference type="Proteomes" id="UP001589693"/>
    </source>
</evidence>
<feature type="region of interest" description="Disordered" evidence="1">
    <location>
        <begin position="24"/>
        <end position="59"/>
    </location>
</feature>
<dbReference type="Proteomes" id="UP001589693">
    <property type="component" value="Unassembled WGS sequence"/>
</dbReference>
<feature type="chain" id="PRO_5045258751" evidence="2">
    <location>
        <begin position="26"/>
        <end position="59"/>
    </location>
</feature>
<evidence type="ECO:0000313" key="3">
    <source>
        <dbReference type="EMBL" id="MFB9903118.1"/>
    </source>
</evidence>
<keyword evidence="2" id="KW-0732">Signal</keyword>
<proteinExistence type="predicted"/>
<accession>A0ABV5ZSC4</accession>
<gene>
    <name evidence="3" type="ORF">ACFFQA_04125</name>
</gene>
<keyword evidence="4" id="KW-1185">Reference proteome</keyword>
<protein>
    <submittedName>
        <fullName evidence="3">Uncharacterized protein</fullName>
    </submittedName>
</protein>
<feature type="signal peptide" evidence="2">
    <location>
        <begin position="1"/>
        <end position="25"/>
    </location>
</feature>
<organism evidence="3 4">
    <name type="scientific">Allokutzneria oryzae</name>
    <dbReference type="NCBI Taxonomy" id="1378989"/>
    <lineage>
        <taxon>Bacteria</taxon>
        <taxon>Bacillati</taxon>
        <taxon>Actinomycetota</taxon>
        <taxon>Actinomycetes</taxon>
        <taxon>Pseudonocardiales</taxon>
        <taxon>Pseudonocardiaceae</taxon>
        <taxon>Allokutzneria</taxon>
    </lineage>
</organism>
<evidence type="ECO:0000256" key="2">
    <source>
        <dbReference type="SAM" id="SignalP"/>
    </source>
</evidence>
<comment type="caution">
    <text evidence="3">The sequence shown here is derived from an EMBL/GenBank/DDBJ whole genome shotgun (WGS) entry which is preliminary data.</text>
</comment>
<sequence length="59" mass="5873">MTGLRRRMLLVMVVLSAIGALPANASLPASGPQSSVDIRSLAPPAVAETTGGTGPTRAS</sequence>
<reference evidence="3 4" key="1">
    <citation type="submission" date="2024-09" db="EMBL/GenBank/DDBJ databases">
        <authorList>
            <person name="Sun Q."/>
            <person name="Mori K."/>
        </authorList>
    </citation>
    <scope>NUCLEOTIDE SEQUENCE [LARGE SCALE GENOMIC DNA]</scope>
    <source>
        <strain evidence="3 4">TBRC 7907</strain>
    </source>
</reference>
<dbReference type="RefSeq" id="WP_377850251.1">
    <property type="nucleotide sequence ID" value="NZ_JBHLZU010000003.1"/>
</dbReference>
<name>A0ABV5ZSC4_9PSEU</name>